<name>A0ABY4EM81_9BACI</name>
<protein>
    <submittedName>
        <fullName evidence="2">Uncharacterized protein</fullName>
    </submittedName>
</protein>
<dbReference type="EMBL" id="CP095073">
    <property type="protein sequence ID" value="UOQ45495.1"/>
    <property type="molecule type" value="Genomic_DNA"/>
</dbReference>
<sequence>MNEERFFYQLGTIAYLSWPLYFLIYKAEYSTEEIIEAITFISILMVIYFAITIIYFRIVMKKKKTKVRESSF</sequence>
<organism evidence="2 3">
    <name type="scientific">Halobacillus salinarum</name>
    <dbReference type="NCBI Taxonomy" id="2932257"/>
    <lineage>
        <taxon>Bacteria</taxon>
        <taxon>Bacillati</taxon>
        <taxon>Bacillota</taxon>
        <taxon>Bacilli</taxon>
        <taxon>Bacillales</taxon>
        <taxon>Bacillaceae</taxon>
        <taxon>Halobacillus</taxon>
    </lineage>
</organism>
<accession>A0ABY4EM81</accession>
<proteinExistence type="predicted"/>
<keyword evidence="1" id="KW-0472">Membrane</keyword>
<keyword evidence="1" id="KW-1133">Transmembrane helix</keyword>
<keyword evidence="1" id="KW-0812">Transmembrane</keyword>
<evidence type="ECO:0000256" key="1">
    <source>
        <dbReference type="SAM" id="Phobius"/>
    </source>
</evidence>
<feature type="transmembrane region" description="Helical" evidence="1">
    <location>
        <begin position="7"/>
        <end position="25"/>
    </location>
</feature>
<dbReference type="Proteomes" id="UP000831787">
    <property type="component" value="Chromosome"/>
</dbReference>
<keyword evidence="3" id="KW-1185">Reference proteome</keyword>
<evidence type="ECO:0000313" key="2">
    <source>
        <dbReference type="EMBL" id="UOQ45495.1"/>
    </source>
</evidence>
<reference evidence="2 3" key="1">
    <citation type="submission" date="2022-04" db="EMBL/GenBank/DDBJ databases">
        <title>Halobacillus sp. isolated from saltern.</title>
        <authorList>
            <person name="Won M."/>
            <person name="Lee C.-M."/>
            <person name="Woen H.-Y."/>
            <person name="Kwon S.-W."/>
        </authorList>
    </citation>
    <scope>NUCLEOTIDE SEQUENCE [LARGE SCALE GENOMIC DNA]</scope>
    <source>
        <strain evidence="2 3">SSBR10-3</strain>
    </source>
</reference>
<feature type="transmembrane region" description="Helical" evidence="1">
    <location>
        <begin position="37"/>
        <end position="58"/>
    </location>
</feature>
<evidence type="ECO:0000313" key="3">
    <source>
        <dbReference type="Proteomes" id="UP000831787"/>
    </source>
</evidence>
<dbReference type="RefSeq" id="WP_244712264.1">
    <property type="nucleotide sequence ID" value="NZ_CP095073.1"/>
</dbReference>
<gene>
    <name evidence="2" type="ORF">MUN89_05995</name>
</gene>